<keyword evidence="3" id="KW-1185">Reference proteome</keyword>
<protein>
    <recommendedName>
        <fullName evidence="4">Heat-shock protein</fullName>
    </recommendedName>
</protein>
<dbReference type="Proteomes" id="UP000000391">
    <property type="component" value="Chromosome"/>
</dbReference>
<dbReference type="GeneID" id="9345869"/>
<dbReference type="KEGG" id="mev:Metev_0256"/>
<dbReference type="EMBL" id="CP002069">
    <property type="protein sequence ID" value="ADI73184.1"/>
    <property type="molecule type" value="Genomic_DNA"/>
</dbReference>
<evidence type="ECO:0000313" key="2">
    <source>
        <dbReference type="EMBL" id="ADI73184.1"/>
    </source>
</evidence>
<organism evidence="2 3">
    <name type="scientific">Methanohalobium evestigatum (strain ATCC BAA-1072 / DSM 3721 / NBRC 107634 / OCM 161 / Z-7303)</name>
    <dbReference type="NCBI Taxonomy" id="644295"/>
    <lineage>
        <taxon>Archaea</taxon>
        <taxon>Methanobacteriati</taxon>
        <taxon>Methanobacteriota</taxon>
        <taxon>Stenosarchaea group</taxon>
        <taxon>Methanomicrobia</taxon>
        <taxon>Methanosarcinales</taxon>
        <taxon>Methanosarcinaceae</taxon>
        <taxon>Methanohalobium</taxon>
    </lineage>
</organism>
<dbReference type="HOGENOM" id="CLU_147796_0_0_2"/>
<keyword evidence="1" id="KW-1133">Transmembrane helix</keyword>
<dbReference type="RefSeq" id="WP_013193752.1">
    <property type="nucleotide sequence ID" value="NC_014253.1"/>
</dbReference>
<name>D7E6G2_METEZ</name>
<dbReference type="AlphaFoldDB" id="D7E6G2"/>
<feature type="transmembrane region" description="Helical" evidence="1">
    <location>
        <begin position="114"/>
        <end position="132"/>
    </location>
</feature>
<feature type="transmembrane region" description="Helical" evidence="1">
    <location>
        <begin position="14"/>
        <end position="35"/>
    </location>
</feature>
<accession>D7E6G2</accession>
<evidence type="ECO:0000313" key="3">
    <source>
        <dbReference type="Proteomes" id="UP000000391"/>
    </source>
</evidence>
<proteinExistence type="predicted"/>
<gene>
    <name evidence="2" type="ordered locus">Metev_0256</name>
</gene>
<sequence>MRDMNTEFISENPFLKALTISTTMAVFIIGIALGLKYMFSEGTIPMPLWTLLLIFAIIFIIGSVFFEQRGADQMGSLIGGSIVAVSTTFASVSFFGGMVYAFSGGIEALGVEPIISALAICMIASMLLIKLLSHKLQVQGF</sequence>
<evidence type="ECO:0000256" key="1">
    <source>
        <dbReference type="SAM" id="Phobius"/>
    </source>
</evidence>
<reference evidence="2 3" key="1">
    <citation type="submission" date="2010-06" db="EMBL/GenBank/DDBJ databases">
        <title>Complete sequence chromosome of Methanohalobium evestigatum Z-7303.</title>
        <authorList>
            <consortium name="US DOE Joint Genome Institute"/>
            <person name="Lucas S."/>
            <person name="Copeland A."/>
            <person name="Lapidus A."/>
            <person name="Cheng J.-F."/>
            <person name="Bruce D."/>
            <person name="Goodwin L."/>
            <person name="Pitluck S."/>
            <person name="Saunders E."/>
            <person name="Detter J.C."/>
            <person name="Han C."/>
            <person name="Tapia R."/>
            <person name="Land M."/>
            <person name="Hauser L."/>
            <person name="Kyrpides N."/>
            <person name="Mikhailova N."/>
            <person name="Sieprawska-Lupa M."/>
            <person name="Whitman W.B."/>
            <person name="Anderson I."/>
            <person name="Woyke T."/>
        </authorList>
    </citation>
    <scope>NUCLEOTIDE SEQUENCE [LARGE SCALE GENOMIC DNA]</scope>
    <source>
        <strain evidence="3">ATCC BAA-1072 / DSM 3721 / NBRC 107634 / OCM 161 / Z-7303</strain>
    </source>
</reference>
<evidence type="ECO:0008006" key="4">
    <source>
        <dbReference type="Google" id="ProtNLM"/>
    </source>
</evidence>
<dbReference type="STRING" id="644295.Metev_0256"/>
<feature type="transmembrane region" description="Helical" evidence="1">
    <location>
        <begin position="47"/>
        <end position="66"/>
    </location>
</feature>
<keyword evidence="1" id="KW-0812">Transmembrane</keyword>
<keyword evidence="1" id="KW-0472">Membrane</keyword>
<feature type="transmembrane region" description="Helical" evidence="1">
    <location>
        <begin position="78"/>
        <end position="102"/>
    </location>
</feature>